<dbReference type="InterPro" id="IPR050809">
    <property type="entry name" value="UgpAE/MalFG_permease"/>
</dbReference>
<gene>
    <name evidence="12" type="ORF">CEY11_16105</name>
</gene>
<keyword evidence="7 10" id="KW-1133">Transmembrane helix</keyword>
<comment type="similarity">
    <text evidence="10">Belongs to the binding-protein-dependent transport system permease family.</text>
</comment>
<keyword evidence="3 10" id="KW-0813">Transport</keyword>
<dbReference type="EMBL" id="NJIH01000009">
    <property type="protein sequence ID" value="OWT57438.1"/>
    <property type="molecule type" value="Genomic_DNA"/>
</dbReference>
<name>A0A225M836_9BURK</name>
<reference evidence="13" key="1">
    <citation type="submission" date="2017-06" db="EMBL/GenBank/DDBJ databases">
        <title>Herbaspirillum phytohormonus sp. nov., isolated from the root nodule of Robinia pseudoacacia in lead-zinc mine.</title>
        <authorList>
            <person name="Fan M."/>
            <person name="Lin Y."/>
        </authorList>
    </citation>
    <scope>NUCLEOTIDE SEQUENCE [LARGE SCALE GENOMIC DNA]</scope>
    <source>
        <strain evidence="13">SC-089</strain>
    </source>
</reference>
<dbReference type="InterPro" id="IPR035906">
    <property type="entry name" value="MetI-like_sf"/>
</dbReference>
<evidence type="ECO:0000256" key="4">
    <source>
        <dbReference type="ARBA" id="ARBA00022475"/>
    </source>
</evidence>
<protein>
    <recommendedName>
        <fullName evidence="9">sn-glycerol-3-phosphate transport system permease protein UgpA</fullName>
    </recommendedName>
</protein>
<keyword evidence="8 10" id="KW-0472">Membrane</keyword>
<feature type="transmembrane region" description="Helical" evidence="10">
    <location>
        <begin position="76"/>
        <end position="98"/>
    </location>
</feature>
<feature type="transmembrane region" description="Helical" evidence="10">
    <location>
        <begin position="157"/>
        <end position="181"/>
    </location>
</feature>
<feature type="transmembrane region" description="Helical" evidence="10">
    <location>
        <begin position="202"/>
        <end position="228"/>
    </location>
</feature>
<evidence type="ECO:0000256" key="10">
    <source>
        <dbReference type="RuleBase" id="RU363032"/>
    </source>
</evidence>
<keyword evidence="4" id="KW-1003">Cell membrane</keyword>
<dbReference type="SUPFAM" id="SSF161098">
    <property type="entry name" value="MetI-like"/>
    <property type="match status" value="1"/>
</dbReference>
<dbReference type="Pfam" id="PF00528">
    <property type="entry name" value="BPD_transp_1"/>
    <property type="match status" value="1"/>
</dbReference>
<evidence type="ECO:0000313" key="12">
    <source>
        <dbReference type="EMBL" id="OWT57438.1"/>
    </source>
</evidence>
<dbReference type="PANTHER" id="PTHR43227">
    <property type="entry name" value="BLL4140 PROTEIN"/>
    <property type="match status" value="1"/>
</dbReference>
<keyword evidence="6 10" id="KW-0812">Transmembrane</keyword>
<dbReference type="PANTHER" id="PTHR43227:SF9">
    <property type="entry name" value="SN-GLYCEROL-3-PHOSPHATE TRANSPORT SYSTEM PERMEASE PROTEIN UGPA"/>
    <property type="match status" value="1"/>
</dbReference>
<sequence length="297" mass="33137">MIKRAHFEGYPWLVALFLLPQLLVLSVFAILPAIEAFFQAFMLTDPFGQSSIFVGLQNFKDVLSRPEYMNSVWRTIIFSAGSTSLSMIAGLAFAVFVNHVIRGKRGYKMLLLWPYAISPVVAGVLWLFLFHPTYGAIALMMRQFGFNWDPLLNGNDAMFLVIVAASWKQVTYNFVFFLASLQAVPKSLIEAAAIDGAGPIKRLFTIIFPLMAPITFFLLVINVIHSFFDTFPIIDSLTQGGPAGATDIMVYRVYHDGFVAQDLGGSSAQSVILMLLVVGLTFVQFRYIEKKIKYSGK</sequence>
<comment type="subunit">
    <text evidence="2">The complex is composed of two ATP-binding proteins (UgpC), two transmembrane proteins (UgpA and UgpE) and a solute-binding protein (UgpB).</text>
</comment>
<evidence type="ECO:0000256" key="5">
    <source>
        <dbReference type="ARBA" id="ARBA00022519"/>
    </source>
</evidence>
<feature type="transmembrane region" description="Helical" evidence="10">
    <location>
        <begin position="12"/>
        <end position="34"/>
    </location>
</feature>
<dbReference type="Gene3D" id="1.10.3720.10">
    <property type="entry name" value="MetI-like"/>
    <property type="match status" value="1"/>
</dbReference>
<dbReference type="CDD" id="cd06261">
    <property type="entry name" value="TM_PBP2"/>
    <property type="match status" value="1"/>
</dbReference>
<evidence type="ECO:0000256" key="6">
    <source>
        <dbReference type="ARBA" id="ARBA00022692"/>
    </source>
</evidence>
<dbReference type="GO" id="GO:0005886">
    <property type="term" value="C:plasma membrane"/>
    <property type="evidence" value="ECO:0007669"/>
    <property type="project" value="UniProtKB-SubCell"/>
</dbReference>
<evidence type="ECO:0000259" key="11">
    <source>
        <dbReference type="PROSITE" id="PS50928"/>
    </source>
</evidence>
<dbReference type="OrthoDB" id="9785347at2"/>
<evidence type="ECO:0000256" key="9">
    <source>
        <dbReference type="ARBA" id="ARBA00040780"/>
    </source>
</evidence>
<evidence type="ECO:0000256" key="1">
    <source>
        <dbReference type="ARBA" id="ARBA00004429"/>
    </source>
</evidence>
<dbReference type="RefSeq" id="WP_088604442.1">
    <property type="nucleotide sequence ID" value="NZ_NJIH01000009.1"/>
</dbReference>
<dbReference type="PROSITE" id="PS50928">
    <property type="entry name" value="ABC_TM1"/>
    <property type="match status" value="1"/>
</dbReference>
<evidence type="ECO:0000313" key="13">
    <source>
        <dbReference type="Proteomes" id="UP000214603"/>
    </source>
</evidence>
<feature type="transmembrane region" description="Helical" evidence="10">
    <location>
        <begin position="268"/>
        <end position="288"/>
    </location>
</feature>
<dbReference type="InterPro" id="IPR000515">
    <property type="entry name" value="MetI-like"/>
</dbReference>
<dbReference type="NCBIfam" id="NF007852">
    <property type="entry name" value="PRK10561.1"/>
    <property type="match status" value="1"/>
</dbReference>
<accession>A0A225M836</accession>
<proteinExistence type="inferred from homology"/>
<keyword evidence="13" id="KW-1185">Reference proteome</keyword>
<evidence type="ECO:0000256" key="3">
    <source>
        <dbReference type="ARBA" id="ARBA00022448"/>
    </source>
</evidence>
<comment type="subcellular location">
    <subcellularLocation>
        <location evidence="1">Cell inner membrane</location>
        <topology evidence="1">Multi-pass membrane protein</topology>
    </subcellularLocation>
    <subcellularLocation>
        <location evidence="10">Cell membrane</location>
        <topology evidence="10">Multi-pass membrane protein</topology>
    </subcellularLocation>
</comment>
<keyword evidence="5" id="KW-0997">Cell inner membrane</keyword>
<evidence type="ECO:0000256" key="8">
    <source>
        <dbReference type="ARBA" id="ARBA00023136"/>
    </source>
</evidence>
<dbReference type="AlphaFoldDB" id="A0A225M836"/>
<comment type="caution">
    <text evidence="12">The sequence shown here is derived from an EMBL/GenBank/DDBJ whole genome shotgun (WGS) entry which is preliminary data.</text>
</comment>
<organism evidence="12 13">
    <name type="scientific">Candidimonas nitroreducens</name>
    <dbReference type="NCBI Taxonomy" id="683354"/>
    <lineage>
        <taxon>Bacteria</taxon>
        <taxon>Pseudomonadati</taxon>
        <taxon>Pseudomonadota</taxon>
        <taxon>Betaproteobacteria</taxon>
        <taxon>Burkholderiales</taxon>
        <taxon>Alcaligenaceae</taxon>
        <taxon>Candidimonas</taxon>
    </lineage>
</organism>
<dbReference type="GO" id="GO:0055085">
    <property type="term" value="P:transmembrane transport"/>
    <property type="evidence" value="ECO:0007669"/>
    <property type="project" value="InterPro"/>
</dbReference>
<dbReference type="Proteomes" id="UP000214603">
    <property type="component" value="Unassembled WGS sequence"/>
</dbReference>
<evidence type="ECO:0000256" key="7">
    <source>
        <dbReference type="ARBA" id="ARBA00022989"/>
    </source>
</evidence>
<feature type="transmembrane region" description="Helical" evidence="10">
    <location>
        <begin position="110"/>
        <end position="137"/>
    </location>
</feature>
<evidence type="ECO:0000256" key="2">
    <source>
        <dbReference type="ARBA" id="ARBA00011557"/>
    </source>
</evidence>
<feature type="domain" description="ABC transmembrane type-1" evidence="11">
    <location>
        <begin position="72"/>
        <end position="284"/>
    </location>
</feature>